<gene>
    <name evidence="1" type="ORF">GBK04_00900</name>
</gene>
<reference evidence="1 2" key="1">
    <citation type="submission" date="2019-10" db="EMBL/GenBank/DDBJ databases">
        <title>Draft Genome Sequence of Cytophagaceae sp. SJW1-29.</title>
        <authorList>
            <person name="Choi A."/>
        </authorList>
    </citation>
    <scope>NUCLEOTIDE SEQUENCE [LARGE SCALE GENOMIC DNA]</scope>
    <source>
        <strain evidence="1 2">SJW1-29</strain>
    </source>
</reference>
<organism evidence="1 2">
    <name type="scientific">Salmonirosea aquatica</name>
    <dbReference type="NCBI Taxonomy" id="2654236"/>
    <lineage>
        <taxon>Bacteria</taxon>
        <taxon>Pseudomonadati</taxon>
        <taxon>Bacteroidota</taxon>
        <taxon>Cytophagia</taxon>
        <taxon>Cytophagales</taxon>
        <taxon>Spirosomataceae</taxon>
        <taxon>Salmonirosea</taxon>
    </lineage>
</organism>
<dbReference type="RefSeq" id="WP_152756057.1">
    <property type="nucleotide sequence ID" value="NZ_WHLY01000002.1"/>
</dbReference>
<dbReference type="EMBL" id="WHLY01000002">
    <property type="protein sequence ID" value="MPR31941.1"/>
    <property type="molecule type" value="Genomic_DNA"/>
</dbReference>
<name>A0A7C9BD26_9BACT</name>
<dbReference type="Proteomes" id="UP000479293">
    <property type="component" value="Unassembled WGS sequence"/>
</dbReference>
<evidence type="ECO:0000313" key="1">
    <source>
        <dbReference type="EMBL" id="MPR31941.1"/>
    </source>
</evidence>
<proteinExistence type="predicted"/>
<evidence type="ECO:0000313" key="2">
    <source>
        <dbReference type="Proteomes" id="UP000479293"/>
    </source>
</evidence>
<keyword evidence="2" id="KW-1185">Reference proteome</keyword>
<accession>A0A7C9BD26</accession>
<comment type="caution">
    <text evidence="1">The sequence shown here is derived from an EMBL/GenBank/DDBJ whole genome shotgun (WGS) entry which is preliminary data.</text>
</comment>
<dbReference type="AlphaFoldDB" id="A0A7C9BD26"/>
<sequence>MDTTQQASDFLKQENMAFWQLWKGTSKVSECEKDNNPTADPATPRSILKTSWNYCRPTATAYRYTATPAASGAQQL</sequence>
<protein>
    <submittedName>
        <fullName evidence="1">Uncharacterized protein</fullName>
    </submittedName>
</protein>